<protein>
    <submittedName>
        <fullName evidence="2">Uncharacterized protein</fullName>
    </submittedName>
</protein>
<dbReference type="Proteomes" id="UP000051307">
    <property type="component" value="Unassembled WGS sequence"/>
</dbReference>
<reference evidence="2 3" key="1">
    <citation type="journal article" date="2015" name="Genome Announc.">
        <title>Expanding the biotechnology potential of lactobacilli through comparative genomics of 213 strains and associated genera.</title>
        <authorList>
            <person name="Sun Z."/>
            <person name="Harris H.M."/>
            <person name="McCann A."/>
            <person name="Guo C."/>
            <person name="Argimon S."/>
            <person name="Zhang W."/>
            <person name="Yang X."/>
            <person name="Jeffery I.B."/>
            <person name="Cooney J.C."/>
            <person name="Kagawa T.F."/>
            <person name="Liu W."/>
            <person name="Song Y."/>
            <person name="Salvetti E."/>
            <person name="Wrobel A."/>
            <person name="Rasinkangas P."/>
            <person name="Parkhill J."/>
            <person name="Rea M.C."/>
            <person name="O'Sullivan O."/>
            <person name="Ritari J."/>
            <person name="Douillard F.P."/>
            <person name="Paul Ross R."/>
            <person name="Yang R."/>
            <person name="Briner A.E."/>
            <person name="Felis G.E."/>
            <person name="de Vos W.M."/>
            <person name="Barrangou R."/>
            <person name="Klaenhammer T.R."/>
            <person name="Caufield P.W."/>
            <person name="Cui Y."/>
            <person name="Zhang H."/>
            <person name="O'Toole P.W."/>
        </authorList>
    </citation>
    <scope>NUCLEOTIDE SEQUENCE [LARGE SCALE GENOMIC DNA]</scope>
    <source>
        <strain evidence="2 3">DSM 16761</strain>
    </source>
</reference>
<organism evidence="2 3">
    <name type="scientific">Lactobacillus kitasatonis DSM 16761 = JCM 1039</name>
    <dbReference type="NCBI Taxonomy" id="1423767"/>
    <lineage>
        <taxon>Bacteria</taxon>
        <taxon>Bacillati</taxon>
        <taxon>Bacillota</taxon>
        <taxon>Bacilli</taxon>
        <taxon>Lactobacillales</taxon>
        <taxon>Lactobacillaceae</taxon>
        <taxon>Lactobacillus</taxon>
    </lineage>
</organism>
<dbReference type="OrthoDB" id="2309160at2"/>
<dbReference type="eggNOG" id="ENOG5032JC9">
    <property type="taxonomic scope" value="Bacteria"/>
</dbReference>
<dbReference type="RefSeq" id="WP_025015525.1">
    <property type="nucleotide sequence ID" value="NZ_AZFU01000008.1"/>
</dbReference>
<feature type="region of interest" description="Disordered" evidence="1">
    <location>
        <begin position="1"/>
        <end position="22"/>
    </location>
</feature>
<dbReference type="PATRIC" id="fig|1423767.3.peg.44"/>
<sequence length="115" mass="13724">MEKRYTDSEVRGERSDHPDKSYASDEVKELFFTENAKKKYDILTGSQKTFIDRELDDLRLSRSSSESRKDNSELKQKIGFEEQNNQVTVTDILYDDYRNSKEYKKAQIRMYDMNN</sequence>
<comment type="caution">
    <text evidence="2">The sequence shown here is derived from an EMBL/GenBank/DDBJ whole genome shotgun (WGS) entry which is preliminary data.</text>
</comment>
<gene>
    <name evidence="2" type="ORF">FC59_GL000040</name>
</gene>
<evidence type="ECO:0000313" key="3">
    <source>
        <dbReference type="Proteomes" id="UP000051307"/>
    </source>
</evidence>
<name>A0A0R1VJH9_9LACO</name>
<evidence type="ECO:0000313" key="2">
    <source>
        <dbReference type="EMBL" id="KRM05896.1"/>
    </source>
</evidence>
<dbReference type="EMBL" id="AZFU01000008">
    <property type="protein sequence ID" value="KRM05896.1"/>
    <property type="molecule type" value="Genomic_DNA"/>
</dbReference>
<evidence type="ECO:0000256" key="1">
    <source>
        <dbReference type="SAM" id="MobiDB-lite"/>
    </source>
</evidence>
<dbReference type="AlphaFoldDB" id="A0A0R1VJH9"/>
<proteinExistence type="predicted"/>
<accession>A0A0R1VJH9</accession>